<feature type="chain" id="PRO_5035192976" evidence="1">
    <location>
        <begin position="34"/>
        <end position="204"/>
    </location>
</feature>
<proteinExistence type="predicted"/>
<evidence type="ECO:0000313" key="2">
    <source>
        <dbReference type="EMBL" id="GHO42904.1"/>
    </source>
</evidence>
<evidence type="ECO:0000313" key="3">
    <source>
        <dbReference type="Proteomes" id="UP000612362"/>
    </source>
</evidence>
<evidence type="ECO:0000256" key="1">
    <source>
        <dbReference type="SAM" id="SignalP"/>
    </source>
</evidence>
<gene>
    <name evidence="2" type="ORF">KSX_10670</name>
</gene>
<accession>A0A8J3HZQ8</accession>
<sequence length="204" mass="21458">MSRSCITKCASVFVLGSLCMLFTVFGQASSAHAASLKADHKGKGPISICSTNIVFAVYAPNSTNLTVKVNGSEIEFKKAANCIVKVSAHKHRKHHRMMKKSSDPALRIESTTNPAITQVPMGNLNPAITQVPTGNLNPAITQQAPMGNLNPAITQAPTGNLNPAITQAPMTTQAPITSMNPNTVDSMGSMSQVPQLATSTTMAQ</sequence>
<comment type="caution">
    <text evidence="2">The sequence shown here is derived from an EMBL/GenBank/DDBJ whole genome shotgun (WGS) entry which is preliminary data.</text>
</comment>
<dbReference type="AlphaFoldDB" id="A0A8J3HZQ8"/>
<protein>
    <submittedName>
        <fullName evidence="2">Uncharacterized protein</fullName>
    </submittedName>
</protein>
<keyword evidence="1" id="KW-0732">Signal</keyword>
<reference evidence="2" key="1">
    <citation type="submission" date="2020-10" db="EMBL/GenBank/DDBJ databases">
        <title>Taxonomic study of unclassified bacteria belonging to the class Ktedonobacteria.</title>
        <authorList>
            <person name="Yabe S."/>
            <person name="Wang C.M."/>
            <person name="Zheng Y."/>
            <person name="Sakai Y."/>
            <person name="Cavaletti L."/>
            <person name="Monciardini P."/>
            <person name="Donadio S."/>
        </authorList>
    </citation>
    <scope>NUCLEOTIDE SEQUENCE</scope>
    <source>
        <strain evidence="2">SOSP1-1</strain>
    </source>
</reference>
<organism evidence="2 3">
    <name type="scientific">Ktedonospora formicarum</name>
    <dbReference type="NCBI Taxonomy" id="2778364"/>
    <lineage>
        <taxon>Bacteria</taxon>
        <taxon>Bacillati</taxon>
        <taxon>Chloroflexota</taxon>
        <taxon>Ktedonobacteria</taxon>
        <taxon>Ktedonobacterales</taxon>
        <taxon>Ktedonobacteraceae</taxon>
        <taxon>Ktedonospora</taxon>
    </lineage>
</organism>
<keyword evidence="3" id="KW-1185">Reference proteome</keyword>
<dbReference type="Proteomes" id="UP000612362">
    <property type="component" value="Unassembled WGS sequence"/>
</dbReference>
<feature type="signal peptide" evidence="1">
    <location>
        <begin position="1"/>
        <end position="33"/>
    </location>
</feature>
<dbReference type="RefSeq" id="WP_220192401.1">
    <property type="nucleotide sequence ID" value="NZ_BNJF01000001.1"/>
</dbReference>
<name>A0A8J3HZQ8_9CHLR</name>
<dbReference type="EMBL" id="BNJF01000001">
    <property type="protein sequence ID" value="GHO42904.1"/>
    <property type="molecule type" value="Genomic_DNA"/>
</dbReference>